<dbReference type="InterPro" id="IPR050109">
    <property type="entry name" value="HTH-type_TetR-like_transc_reg"/>
</dbReference>
<evidence type="ECO:0000313" key="5">
    <source>
        <dbReference type="Proteomes" id="UP001172687"/>
    </source>
</evidence>
<keyword evidence="1 2" id="KW-0238">DNA-binding</keyword>
<dbReference type="PRINTS" id="PR00455">
    <property type="entry name" value="HTHTETR"/>
</dbReference>
<feature type="DNA-binding region" description="H-T-H motif" evidence="2">
    <location>
        <begin position="30"/>
        <end position="49"/>
    </location>
</feature>
<evidence type="ECO:0000256" key="2">
    <source>
        <dbReference type="PROSITE-ProRule" id="PRU00335"/>
    </source>
</evidence>
<dbReference type="PROSITE" id="PS50977">
    <property type="entry name" value="HTH_TETR_2"/>
    <property type="match status" value="1"/>
</dbReference>
<name>A0ABT8H8V4_MYCAO</name>
<evidence type="ECO:0000256" key="1">
    <source>
        <dbReference type="ARBA" id="ARBA00023125"/>
    </source>
</evidence>
<dbReference type="Gene3D" id="1.10.357.10">
    <property type="entry name" value="Tetracycline Repressor, domain 2"/>
    <property type="match status" value="1"/>
</dbReference>
<dbReference type="InterPro" id="IPR009057">
    <property type="entry name" value="Homeodomain-like_sf"/>
</dbReference>
<evidence type="ECO:0000259" key="3">
    <source>
        <dbReference type="PROSITE" id="PS50977"/>
    </source>
</evidence>
<dbReference type="RefSeq" id="WP_301161325.1">
    <property type="nucleotide sequence ID" value="NZ_JAUHTC010000022.1"/>
</dbReference>
<dbReference type="InterPro" id="IPR023772">
    <property type="entry name" value="DNA-bd_HTH_TetR-type_CS"/>
</dbReference>
<protein>
    <submittedName>
        <fullName evidence="4">TetR/AcrR family transcriptional regulator</fullName>
    </submittedName>
</protein>
<reference evidence="4" key="1">
    <citation type="submission" date="2023-07" db="EMBL/GenBank/DDBJ databases">
        <title>Degradation of tert-butanol by M. austroafricanum TBA100.</title>
        <authorList>
            <person name="Helbich S."/>
            <person name="Vainshtein Y."/>
        </authorList>
    </citation>
    <scope>NUCLEOTIDE SEQUENCE</scope>
    <source>
        <strain evidence="4">TBA100</strain>
    </source>
</reference>
<comment type="caution">
    <text evidence="4">The sequence shown here is derived from an EMBL/GenBank/DDBJ whole genome shotgun (WGS) entry which is preliminary data.</text>
</comment>
<dbReference type="SUPFAM" id="SSF46689">
    <property type="entry name" value="Homeodomain-like"/>
    <property type="match status" value="1"/>
</dbReference>
<dbReference type="InterPro" id="IPR039536">
    <property type="entry name" value="TetR_C_Proteobacteria"/>
</dbReference>
<dbReference type="Proteomes" id="UP001172687">
    <property type="component" value="Unassembled WGS sequence"/>
</dbReference>
<sequence length="217" mass="23747">MMPMPRPDKQRDLLDGALRVFARDGYTRASIEAIAEEAGVSTRTIYNHFGDKASLFRAVIIDSAQRAARHEIEIVRRHLSRIVDLEEDLVAFGLAWATSDPQTASDFELVRQVRADAAHIPADTIDAWQHAGPLAVRVEIASHLRRLARNGVLRIGPGKNAELLAAHQLVALTAGVADRPGPPYPRRALERIVRSGVRVFLAGYRATPDGEAAKGTP</sequence>
<proteinExistence type="predicted"/>
<dbReference type="InterPro" id="IPR001647">
    <property type="entry name" value="HTH_TetR"/>
</dbReference>
<accession>A0ABT8H8V4</accession>
<keyword evidence="5" id="KW-1185">Reference proteome</keyword>
<gene>
    <name evidence="4" type="ORF">QYF68_05085</name>
</gene>
<dbReference type="PANTHER" id="PTHR30055">
    <property type="entry name" value="HTH-TYPE TRANSCRIPTIONAL REGULATOR RUTR"/>
    <property type="match status" value="1"/>
</dbReference>
<evidence type="ECO:0000313" key="4">
    <source>
        <dbReference type="EMBL" id="MDN4517199.1"/>
    </source>
</evidence>
<feature type="domain" description="HTH tetR-type" evidence="3">
    <location>
        <begin position="7"/>
        <end position="67"/>
    </location>
</feature>
<dbReference type="EMBL" id="JAUHTC010000022">
    <property type="protein sequence ID" value="MDN4517199.1"/>
    <property type="molecule type" value="Genomic_DNA"/>
</dbReference>
<dbReference type="Pfam" id="PF00440">
    <property type="entry name" value="TetR_N"/>
    <property type="match status" value="1"/>
</dbReference>
<dbReference type="PROSITE" id="PS01081">
    <property type="entry name" value="HTH_TETR_1"/>
    <property type="match status" value="1"/>
</dbReference>
<organism evidence="4 5">
    <name type="scientific">Mycolicibacterium austroafricanum</name>
    <name type="common">Mycobacterium austroafricanum</name>
    <dbReference type="NCBI Taxonomy" id="39687"/>
    <lineage>
        <taxon>Bacteria</taxon>
        <taxon>Bacillati</taxon>
        <taxon>Actinomycetota</taxon>
        <taxon>Actinomycetes</taxon>
        <taxon>Mycobacteriales</taxon>
        <taxon>Mycobacteriaceae</taxon>
        <taxon>Mycolicibacterium</taxon>
    </lineage>
</organism>
<dbReference type="Pfam" id="PF14246">
    <property type="entry name" value="TetR_C_7"/>
    <property type="match status" value="1"/>
</dbReference>
<dbReference type="PANTHER" id="PTHR30055:SF146">
    <property type="entry name" value="HTH-TYPE TRANSCRIPTIONAL DUAL REGULATOR CECR"/>
    <property type="match status" value="1"/>
</dbReference>